<proteinExistence type="predicted"/>
<dbReference type="InterPro" id="IPR016162">
    <property type="entry name" value="Ald_DH_N"/>
</dbReference>
<dbReference type="Pfam" id="PF00171">
    <property type="entry name" value="Aldedh"/>
    <property type="match status" value="1"/>
</dbReference>
<name>A0ABW0SE47_9RHOB</name>
<dbReference type="EMBL" id="JBHSNA010000012">
    <property type="protein sequence ID" value="MFC5567233.1"/>
    <property type="molecule type" value="Genomic_DNA"/>
</dbReference>
<dbReference type="PANTHER" id="PTHR11699">
    <property type="entry name" value="ALDEHYDE DEHYDROGENASE-RELATED"/>
    <property type="match status" value="1"/>
</dbReference>
<dbReference type="SUPFAM" id="SSF53720">
    <property type="entry name" value="ALDH-like"/>
    <property type="match status" value="1"/>
</dbReference>
<protein>
    <submittedName>
        <fullName evidence="3">Aldehyde dehydrogenase family protein</fullName>
    </submittedName>
</protein>
<evidence type="ECO:0000256" key="1">
    <source>
        <dbReference type="ARBA" id="ARBA00023002"/>
    </source>
</evidence>
<reference evidence="4" key="1">
    <citation type="journal article" date="2019" name="Int. J. Syst. Evol. Microbiol.">
        <title>The Global Catalogue of Microorganisms (GCM) 10K type strain sequencing project: providing services to taxonomists for standard genome sequencing and annotation.</title>
        <authorList>
            <consortium name="The Broad Institute Genomics Platform"/>
            <consortium name="The Broad Institute Genome Sequencing Center for Infectious Disease"/>
            <person name="Wu L."/>
            <person name="Ma J."/>
        </authorList>
    </citation>
    <scope>NUCLEOTIDE SEQUENCE [LARGE SCALE GENOMIC DNA]</scope>
    <source>
        <strain evidence="4">KACC 11588</strain>
    </source>
</reference>
<keyword evidence="1" id="KW-0560">Oxidoreductase</keyword>
<evidence type="ECO:0000313" key="3">
    <source>
        <dbReference type="EMBL" id="MFC5567233.1"/>
    </source>
</evidence>
<gene>
    <name evidence="3" type="ORF">ACFPOC_12535</name>
</gene>
<sequence length="88" mass="9308">MPEAGLGDVDRAVRAAHRAFHAPVWSGLTASARGRLLLRLADLVQAAAPRLARLETRDTGEILRQPSAQFDLRGLAPPCGAACQGRPA</sequence>
<organism evidence="3 4">
    <name type="scientific">Rubellimicrobium aerolatum</name>
    <dbReference type="NCBI Taxonomy" id="490979"/>
    <lineage>
        <taxon>Bacteria</taxon>
        <taxon>Pseudomonadati</taxon>
        <taxon>Pseudomonadota</taxon>
        <taxon>Alphaproteobacteria</taxon>
        <taxon>Rhodobacterales</taxon>
        <taxon>Roseobacteraceae</taxon>
        <taxon>Rubellimicrobium</taxon>
    </lineage>
</organism>
<dbReference type="Proteomes" id="UP001596056">
    <property type="component" value="Unassembled WGS sequence"/>
</dbReference>
<comment type="caution">
    <text evidence="3">The sequence shown here is derived from an EMBL/GenBank/DDBJ whole genome shotgun (WGS) entry which is preliminary data.</text>
</comment>
<keyword evidence="4" id="KW-1185">Reference proteome</keyword>
<evidence type="ECO:0000259" key="2">
    <source>
        <dbReference type="Pfam" id="PF00171"/>
    </source>
</evidence>
<evidence type="ECO:0000313" key="4">
    <source>
        <dbReference type="Proteomes" id="UP001596056"/>
    </source>
</evidence>
<feature type="domain" description="Aldehyde dehydrogenase" evidence="2">
    <location>
        <begin position="2"/>
        <end position="68"/>
    </location>
</feature>
<dbReference type="Gene3D" id="3.40.605.10">
    <property type="entry name" value="Aldehyde Dehydrogenase, Chain A, domain 1"/>
    <property type="match status" value="1"/>
</dbReference>
<dbReference type="InterPro" id="IPR015590">
    <property type="entry name" value="Aldehyde_DH_dom"/>
</dbReference>
<accession>A0ABW0SE47</accession>
<dbReference type="RefSeq" id="WP_342454190.1">
    <property type="nucleotide sequence ID" value="NZ_JAGGJP010000012.1"/>
</dbReference>
<dbReference type="InterPro" id="IPR016161">
    <property type="entry name" value="Ald_DH/histidinol_DH"/>
</dbReference>